<dbReference type="Proteomes" id="UP000030680">
    <property type="component" value="Unassembled WGS sequence"/>
</dbReference>
<dbReference type="GO" id="GO:0005634">
    <property type="term" value="C:nucleus"/>
    <property type="evidence" value="ECO:0007669"/>
    <property type="project" value="UniProtKB-SubCell"/>
</dbReference>
<evidence type="ECO:0000259" key="13">
    <source>
        <dbReference type="Pfam" id="PF00562"/>
    </source>
</evidence>
<dbReference type="InterPro" id="IPR014724">
    <property type="entry name" value="RNA_pol_RPB2_OB-fold"/>
</dbReference>
<evidence type="ECO:0000256" key="2">
    <source>
        <dbReference type="ARBA" id="ARBA00006835"/>
    </source>
</evidence>
<dbReference type="InterPro" id="IPR037033">
    <property type="entry name" value="DNA-dir_RNAP_su2_hyb_sf"/>
</dbReference>
<evidence type="ECO:0000313" key="20">
    <source>
        <dbReference type="EMBL" id="EME27841.1"/>
    </source>
</evidence>
<dbReference type="GO" id="GO:0000428">
    <property type="term" value="C:DNA-directed RNA polymerase complex"/>
    <property type="evidence" value="ECO:0007669"/>
    <property type="project" value="UniProtKB-KW"/>
</dbReference>
<keyword evidence="6" id="KW-0479">Metal-binding</keyword>
<keyword evidence="7" id="KW-0862">Zinc</keyword>
<dbReference type="GO" id="GO:0003677">
    <property type="term" value="F:DNA binding"/>
    <property type="evidence" value="ECO:0007669"/>
    <property type="project" value="InterPro"/>
</dbReference>
<dbReference type="Pfam" id="PF04560">
    <property type="entry name" value="RNA_pol_Rpb2_7"/>
    <property type="match status" value="1"/>
</dbReference>
<evidence type="ECO:0000256" key="9">
    <source>
        <dbReference type="ARBA" id="ARBA00023242"/>
    </source>
</evidence>
<dbReference type="Gene3D" id="2.40.270.10">
    <property type="entry name" value="DNA-directed RNA polymerase, subunit 2, domain 6"/>
    <property type="match status" value="1"/>
</dbReference>
<sequence>MSNELNKDDVFQAEDLNLLKETLFEKEKLDKEEQLRKPIKSIAEKWLLIPAFLKLRGLVKQHIESFNFLIEKELSKIVAANDKVTCDADQSFYLRYLGIRVGTPSIEEDLVISKVTPQECRLRDLTYAAPIYVDVRYTRGKEVLIRKDVAIGRIPIMLRSSHCILTGKKDGQLASLGECPLDPGGYFIIRGTERVILIQEQLSKNRIIIEEDKKGNYCATVTSSTHERKSRTSLVYKSNNIYLRHNSLVDDIPIWIVFKALEVESDQEIVQLIGLIEEEYRSYYFLLNHKKECISRHVQNRNEALEYIGSRVRLFRKGYSFRRSTIEEAQEVLAGVILSHIPTYQHNFRNKSIYLAFMVRRLLTVAENLTTVDDKDYYGNKRLELAGQLLSLLFEDLFKKFNADLKRHADMVLSKPNRAAQFDIVKCMRPDTISVGLENAIGTGNWTVKRFRMHRAGITQVLSRLSYIAALGMMTRITSQFEKTRKISGPRSLQGSQWGLLCPSDTPEGESCGLVKNLALTAHITTDAEEEPLIRLCYILGVEDATLFSGDELNNPSHFRIFLNGKFLGIHRNASYFANIFRFLRRKGAIGEFVSIFVNEAENVVYLSCDSGRICRPLIIVENGKPKVTQQYIEQLERNQLEFTDLVQQGLVEYLDVNEENNALIALSEENIEPCSTTHLEISPLAILGVCAGVIPYPHHNQSPRNTYQCAMGKQAIGFIGYNQHLRTDTLLYLLTYAQKPLVNTKTISFIKYDELPGGQNAIVAVMSYSGYDIEDALILNRSSLDRGYGRCCVVRKHAFGLRRYPNGTCDRVCRPPSFSESSERTHMKFACLEEDGLPKVGGRLSPGQAYVYKETPMDTMTTMTSQQSIQQVGYRPQPFFYKGPDDAVIDRVVVTSNASTHALIKVMIRETRTPEVGDKFSSRHGQKGVCGLIVPQEDMPFNEQGICPDIIMNPHGFPSRMTVGKLLELMAGKAGVLSGEFKNGTAFDGDPLEDCASLLVQHGFSYTGKDFLYSGMTGEPLQAYVFMGPIYYQKLKHMVKDKMHARARGPRAVLTRQPTEGRSRDGGLRLGEMERDCLIGYGASMLIMERLMHSSDAFTAHVCRQCGLIVSKDWCPTCGNSLQIRPLKIPYACKLLFQELQSMNIWPKILLEERNAS</sequence>
<dbReference type="InterPro" id="IPR007645">
    <property type="entry name" value="RNA_pol_Rpb2_3"/>
</dbReference>
<evidence type="ECO:0000256" key="5">
    <source>
        <dbReference type="ARBA" id="ARBA00022695"/>
    </source>
</evidence>
<dbReference type="Pfam" id="PF04563">
    <property type="entry name" value="RNA_pol_Rpb2_1"/>
    <property type="match status" value="1"/>
</dbReference>
<dbReference type="GO" id="GO:0006351">
    <property type="term" value="P:DNA-templated transcription"/>
    <property type="evidence" value="ECO:0007669"/>
    <property type="project" value="InterPro"/>
</dbReference>
<dbReference type="NCBIfam" id="NF007175">
    <property type="entry name" value="PRK09606.1"/>
    <property type="match status" value="1"/>
</dbReference>
<reference evidence="21" key="1">
    <citation type="journal article" date="2013" name="Science">
        <title>Gene transfer from bacteria and archaea facilitated evolution of an extremophilic eukaryote.</title>
        <authorList>
            <person name="Schonknecht G."/>
            <person name="Chen W.H."/>
            <person name="Ternes C.M."/>
            <person name="Barbier G.G."/>
            <person name="Shrestha R.P."/>
            <person name="Stanke M."/>
            <person name="Brautigam A."/>
            <person name="Baker B.J."/>
            <person name="Banfield J.F."/>
            <person name="Garavito R.M."/>
            <person name="Carr K."/>
            <person name="Wilkerson C."/>
            <person name="Rensing S.A."/>
            <person name="Gagneul D."/>
            <person name="Dickenson N.E."/>
            <person name="Oesterhelt C."/>
            <person name="Lercher M.J."/>
            <person name="Weber A.P."/>
        </authorList>
    </citation>
    <scope>NUCLEOTIDE SEQUENCE [LARGE SCALE GENOMIC DNA]</scope>
    <source>
        <strain evidence="21">074W</strain>
    </source>
</reference>
<dbReference type="Gene3D" id="3.90.1100.10">
    <property type="match status" value="2"/>
</dbReference>
<feature type="domain" description="RNA polymerase Rpb2" evidence="15">
    <location>
        <begin position="204"/>
        <end position="384"/>
    </location>
</feature>
<dbReference type="InterPro" id="IPR007120">
    <property type="entry name" value="DNA-dir_RNAP_su2_dom"/>
</dbReference>
<dbReference type="OrthoDB" id="10248617at2759"/>
<evidence type="ECO:0000259" key="16">
    <source>
        <dbReference type="Pfam" id="PF04563"/>
    </source>
</evidence>
<dbReference type="OMA" id="LAYCSWC"/>
<evidence type="ECO:0000256" key="7">
    <source>
        <dbReference type="ARBA" id="ARBA00022833"/>
    </source>
</evidence>
<dbReference type="FunFam" id="3.90.1800.10:FF:000002">
    <property type="entry name" value="DNA-directed RNA polymerase subunit beta"/>
    <property type="match status" value="1"/>
</dbReference>
<dbReference type="Gramene" id="EME27841">
    <property type="protein sequence ID" value="EME27841"/>
    <property type="gene ID" value="Gasu_46620"/>
</dbReference>
<feature type="domain" description="RNA polymerase Rpb2" evidence="17">
    <location>
        <begin position="460"/>
        <end position="524"/>
    </location>
</feature>
<dbReference type="GO" id="GO:0032549">
    <property type="term" value="F:ribonucleoside binding"/>
    <property type="evidence" value="ECO:0007669"/>
    <property type="project" value="InterPro"/>
</dbReference>
<dbReference type="GO" id="GO:0046872">
    <property type="term" value="F:metal ion binding"/>
    <property type="evidence" value="ECO:0007669"/>
    <property type="project" value="UniProtKB-KW"/>
</dbReference>
<evidence type="ECO:0000256" key="10">
    <source>
        <dbReference type="ARBA" id="ARBA00048552"/>
    </source>
</evidence>
<evidence type="ECO:0000256" key="1">
    <source>
        <dbReference type="ARBA" id="ARBA00004123"/>
    </source>
</evidence>
<accession>M2VX80</accession>
<dbReference type="GeneID" id="17086723"/>
<dbReference type="Pfam" id="PF04567">
    <property type="entry name" value="RNA_pol_Rpb2_5"/>
    <property type="match status" value="1"/>
</dbReference>
<evidence type="ECO:0000256" key="4">
    <source>
        <dbReference type="ARBA" id="ARBA00022679"/>
    </source>
</evidence>
<keyword evidence="5 12" id="KW-0548">Nucleotidyltransferase</keyword>
<dbReference type="InterPro" id="IPR007647">
    <property type="entry name" value="RNA_pol_Rpb2_5"/>
</dbReference>
<dbReference type="InterPro" id="IPR037034">
    <property type="entry name" value="RNA_pol_Rpb2_2_sf"/>
</dbReference>
<dbReference type="AlphaFoldDB" id="M2VX80"/>
<keyword evidence="21" id="KW-1185">Reference proteome</keyword>
<keyword evidence="9" id="KW-0539">Nucleus</keyword>
<comment type="catalytic activity">
    <reaction evidence="10 12">
        <text>RNA(n) + a ribonucleoside 5'-triphosphate = RNA(n+1) + diphosphate</text>
        <dbReference type="Rhea" id="RHEA:21248"/>
        <dbReference type="Rhea" id="RHEA-COMP:14527"/>
        <dbReference type="Rhea" id="RHEA-COMP:17342"/>
        <dbReference type="ChEBI" id="CHEBI:33019"/>
        <dbReference type="ChEBI" id="CHEBI:61557"/>
        <dbReference type="ChEBI" id="CHEBI:140395"/>
        <dbReference type="EC" id="2.7.7.6"/>
    </reaction>
</comment>
<evidence type="ECO:0000259" key="15">
    <source>
        <dbReference type="Pfam" id="PF04561"/>
    </source>
</evidence>
<dbReference type="InterPro" id="IPR007641">
    <property type="entry name" value="RNA_pol_Rpb2_7"/>
</dbReference>
<name>M2VX80_GALSU</name>
<feature type="domain" description="RNA polymerase beta subunit protrusion" evidence="16">
    <location>
        <begin position="57"/>
        <end position="433"/>
    </location>
</feature>
<dbReference type="SUPFAM" id="SSF64484">
    <property type="entry name" value="beta and beta-prime subunits of DNA dependent RNA-polymerase"/>
    <property type="match status" value="1"/>
</dbReference>
<evidence type="ECO:0000259" key="19">
    <source>
        <dbReference type="Pfam" id="PF04567"/>
    </source>
</evidence>
<evidence type="ECO:0000259" key="18">
    <source>
        <dbReference type="Pfam" id="PF04566"/>
    </source>
</evidence>
<keyword evidence="3 12" id="KW-0240">DNA-directed RNA polymerase</keyword>
<evidence type="ECO:0000256" key="3">
    <source>
        <dbReference type="ARBA" id="ARBA00022478"/>
    </source>
</evidence>
<dbReference type="KEGG" id="gsl:Gasu_46620"/>
<dbReference type="Pfam" id="PF04561">
    <property type="entry name" value="RNA_pol_Rpb2_2"/>
    <property type="match status" value="1"/>
</dbReference>
<evidence type="ECO:0000259" key="17">
    <source>
        <dbReference type="Pfam" id="PF04565"/>
    </source>
</evidence>
<proteinExistence type="inferred from homology"/>
<dbReference type="eggNOG" id="KOG0215">
    <property type="taxonomic scope" value="Eukaryota"/>
</dbReference>
<evidence type="ECO:0000259" key="14">
    <source>
        <dbReference type="Pfam" id="PF04560"/>
    </source>
</evidence>
<evidence type="ECO:0000256" key="6">
    <source>
        <dbReference type="ARBA" id="ARBA00022723"/>
    </source>
</evidence>
<gene>
    <name evidence="20" type="ORF">Gasu_46620</name>
</gene>
<evidence type="ECO:0000256" key="8">
    <source>
        <dbReference type="ARBA" id="ARBA00023163"/>
    </source>
</evidence>
<evidence type="ECO:0000256" key="12">
    <source>
        <dbReference type="RuleBase" id="RU363031"/>
    </source>
</evidence>
<dbReference type="FunFam" id="3.90.1100.10:FF:000014">
    <property type="entry name" value="DNA-directed RNA polymerase subunit beta"/>
    <property type="match status" value="1"/>
</dbReference>
<dbReference type="InterPro" id="IPR007121">
    <property type="entry name" value="RNA_pol_bsu_CS"/>
</dbReference>
<dbReference type="EC" id="2.7.7.6" evidence="12"/>
<dbReference type="Pfam" id="PF04566">
    <property type="entry name" value="RNA_pol_Rpb2_4"/>
    <property type="match status" value="1"/>
</dbReference>
<comment type="subcellular location">
    <subcellularLocation>
        <location evidence="1">Nucleus</location>
    </subcellularLocation>
</comment>
<feature type="domain" description="RNA polymerase Rpb2" evidence="14">
    <location>
        <begin position="1067"/>
        <end position="1152"/>
    </location>
</feature>
<dbReference type="InterPro" id="IPR015712">
    <property type="entry name" value="DNA-dir_RNA_pol_su2"/>
</dbReference>
<dbReference type="FunFam" id="2.40.270.10:FF:000011">
    <property type="entry name" value="DNA-directed RNA polymerase subunit beta"/>
    <property type="match status" value="1"/>
</dbReference>
<comment type="function">
    <text evidence="12">DNA-dependent RNA polymerase catalyzes the transcription of DNA into RNA using the four ribonucleoside triphosphates as substrates.</text>
</comment>
<dbReference type="Gene3D" id="3.90.1800.10">
    <property type="entry name" value="RNA polymerase alpha subunit dimerisation domain"/>
    <property type="match status" value="1"/>
</dbReference>
<dbReference type="InterPro" id="IPR007644">
    <property type="entry name" value="RNA_pol_bsu_protrusion"/>
</dbReference>
<organism evidence="20 21">
    <name type="scientific">Galdieria sulphuraria</name>
    <name type="common">Red alga</name>
    <dbReference type="NCBI Taxonomy" id="130081"/>
    <lineage>
        <taxon>Eukaryota</taxon>
        <taxon>Rhodophyta</taxon>
        <taxon>Bangiophyceae</taxon>
        <taxon>Galdieriales</taxon>
        <taxon>Galdieriaceae</taxon>
        <taxon>Galdieria</taxon>
    </lineage>
</organism>
<dbReference type="STRING" id="130081.M2VX80"/>
<dbReference type="Pfam" id="PF04565">
    <property type="entry name" value="RNA_pol_Rpb2_3"/>
    <property type="match status" value="1"/>
</dbReference>
<keyword evidence="8 12" id="KW-0804">Transcription</keyword>
<dbReference type="EMBL" id="KB454527">
    <property type="protein sequence ID" value="EME27841.1"/>
    <property type="molecule type" value="Genomic_DNA"/>
</dbReference>
<evidence type="ECO:0000256" key="11">
    <source>
        <dbReference type="RuleBase" id="RU000434"/>
    </source>
</evidence>
<dbReference type="FunFam" id="3.90.1110.10:FF:000006">
    <property type="entry name" value="DNA-directed RNA polymerase subunit beta"/>
    <property type="match status" value="1"/>
</dbReference>
<keyword evidence="4 12" id="KW-0808">Transferase</keyword>
<dbReference type="InterPro" id="IPR007646">
    <property type="entry name" value="RNA_pol_Rpb2_4"/>
</dbReference>
<dbReference type="FunFam" id="3.90.1100.10:FF:000021">
    <property type="entry name" value="DNA-directed RNA polymerase subunit beta"/>
    <property type="match status" value="1"/>
</dbReference>
<dbReference type="PROSITE" id="PS01166">
    <property type="entry name" value="RNA_POL_BETA"/>
    <property type="match status" value="1"/>
</dbReference>
<dbReference type="InterPro" id="IPR007642">
    <property type="entry name" value="RNA_pol_Rpb2_2"/>
</dbReference>
<dbReference type="GO" id="GO:0003899">
    <property type="term" value="F:DNA-directed RNA polymerase activity"/>
    <property type="evidence" value="ECO:0007669"/>
    <property type="project" value="UniProtKB-EC"/>
</dbReference>
<evidence type="ECO:0000313" key="21">
    <source>
        <dbReference type="Proteomes" id="UP000030680"/>
    </source>
</evidence>
<dbReference type="RefSeq" id="XP_005704361.1">
    <property type="nucleotide sequence ID" value="XM_005704304.1"/>
</dbReference>
<feature type="domain" description="DNA-directed RNA polymerase subunit 2 hybrid-binding" evidence="13">
    <location>
        <begin position="691"/>
        <end position="1065"/>
    </location>
</feature>
<dbReference type="CDD" id="cd00653">
    <property type="entry name" value="RNA_pol_B_RPB2"/>
    <property type="match status" value="1"/>
</dbReference>
<protein>
    <recommendedName>
        <fullName evidence="12">DNA-directed RNA polymerase subunit beta</fullName>
        <ecNumber evidence="12">2.7.7.6</ecNumber>
    </recommendedName>
</protein>
<feature type="domain" description="RNA polymerase Rpb2" evidence="18">
    <location>
        <begin position="561"/>
        <end position="622"/>
    </location>
</feature>
<comment type="similarity">
    <text evidence="2 11">Belongs to the RNA polymerase beta chain family.</text>
</comment>
<dbReference type="Gene3D" id="3.90.1110.10">
    <property type="entry name" value="RNA polymerase Rpb2, domain 2"/>
    <property type="match status" value="1"/>
</dbReference>
<dbReference type="Pfam" id="PF00562">
    <property type="entry name" value="RNA_pol_Rpb2_6"/>
    <property type="match status" value="1"/>
</dbReference>
<feature type="domain" description="RNA polymerase Rpb2" evidence="19">
    <location>
        <begin position="643"/>
        <end position="674"/>
    </location>
</feature>
<dbReference type="FunFam" id="2.40.270.10:FF:000006">
    <property type="entry name" value="DNA-directed RNA polymerase subunit beta"/>
    <property type="match status" value="1"/>
</dbReference>
<dbReference type="PANTHER" id="PTHR20856">
    <property type="entry name" value="DNA-DIRECTED RNA POLYMERASE I SUBUNIT 2"/>
    <property type="match status" value="1"/>
</dbReference>
<dbReference type="Gene3D" id="2.40.50.150">
    <property type="match status" value="1"/>
</dbReference>